<gene>
    <name evidence="3" type="ORF">X975_12932</name>
</gene>
<dbReference type="Pfam" id="PF01498">
    <property type="entry name" value="HTH_Tnp_Tc3_2"/>
    <property type="match status" value="1"/>
</dbReference>
<organism evidence="3 4">
    <name type="scientific">Stegodyphus mimosarum</name>
    <name type="common">African social velvet spider</name>
    <dbReference type="NCBI Taxonomy" id="407821"/>
    <lineage>
        <taxon>Eukaryota</taxon>
        <taxon>Metazoa</taxon>
        <taxon>Ecdysozoa</taxon>
        <taxon>Arthropoda</taxon>
        <taxon>Chelicerata</taxon>
        <taxon>Arachnida</taxon>
        <taxon>Araneae</taxon>
        <taxon>Araneomorphae</taxon>
        <taxon>Entelegynae</taxon>
        <taxon>Eresoidea</taxon>
        <taxon>Eresidae</taxon>
        <taxon>Stegodyphus</taxon>
    </lineage>
</organism>
<protein>
    <submittedName>
        <fullName evidence="3">Transposable element Tc1 transposase</fullName>
    </submittedName>
</protein>
<dbReference type="OrthoDB" id="4843387at2759"/>
<dbReference type="GO" id="GO:0003677">
    <property type="term" value="F:DNA binding"/>
    <property type="evidence" value="ECO:0007669"/>
    <property type="project" value="InterPro"/>
</dbReference>
<dbReference type="GO" id="GO:0005634">
    <property type="term" value="C:nucleus"/>
    <property type="evidence" value="ECO:0007669"/>
    <property type="project" value="UniProtKB-SubCell"/>
</dbReference>
<dbReference type="InterPro" id="IPR052338">
    <property type="entry name" value="Transposase_5"/>
</dbReference>
<dbReference type="GO" id="GO:0015074">
    <property type="term" value="P:DNA integration"/>
    <property type="evidence" value="ECO:0007669"/>
    <property type="project" value="InterPro"/>
</dbReference>
<feature type="domain" description="Transposase Tc1-like" evidence="2">
    <location>
        <begin position="115"/>
        <end position="186"/>
    </location>
</feature>
<dbReference type="PANTHER" id="PTHR23022">
    <property type="entry name" value="TRANSPOSABLE ELEMENT-RELATED"/>
    <property type="match status" value="1"/>
</dbReference>
<dbReference type="Pfam" id="PF13551">
    <property type="entry name" value="HTH_29"/>
    <property type="match status" value="1"/>
</dbReference>
<accession>A0A087SXN8</accession>
<dbReference type="GO" id="GO:0006313">
    <property type="term" value="P:DNA transposition"/>
    <property type="evidence" value="ECO:0007669"/>
    <property type="project" value="InterPro"/>
</dbReference>
<dbReference type="Gene3D" id="1.10.10.10">
    <property type="entry name" value="Winged helix-like DNA-binding domain superfamily/Winged helix DNA-binding domain"/>
    <property type="match status" value="1"/>
</dbReference>
<keyword evidence="4" id="KW-1185">Reference proteome</keyword>
<evidence type="ECO:0000256" key="1">
    <source>
        <dbReference type="ARBA" id="ARBA00004123"/>
    </source>
</evidence>
<feature type="non-terminal residue" evidence="3">
    <location>
        <position position="289"/>
    </location>
</feature>
<sequence length="289" mass="33043">MKIISEVLHRDDNTPIISQLTDIEICSMVLNPENTASDSELCAAMNAKRKETLPEIRKLVINLHIERGKSIRETAETVNLSHSTVFNIIKRYKKNHMIQDKRRPGRPSKLSNGIKRIIVRNIKKNPRMSAPKVAADLQALYGVIVNPETIRRVIRSTGYHGRAARKKFFVSEKNRKLRLAFAKSNINKNFDYWNEVIFADESKFNIFGSDGRILVWRKPREKFRKQNLVPAVKHGGGGVMKTLTMSLHPQVINSVTVSELQELSFSCPCNAFNIEKFPQLSSRDQGENY</sequence>
<evidence type="ECO:0000259" key="2">
    <source>
        <dbReference type="Pfam" id="PF01498"/>
    </source>
</evidence>
<evidence type="ECO:0000313" key="4">
    <source>
        <dbReference type="Proteomes" id="UP000054359"/>
    </source>
</evidence>
<dbReference type="EMBL" id="KK112431">
    <property type="protein sequence ID" value="KFM57627.1"/>
    <property type="molecule type" value="Genomic_DNA"/>
</dbReference>
<evidence type="ECO:0000313" key="3">
    <source>
        <dbReference type="EMBL" id="KFM57627.1"/>
    </source>
</evidence>
<dbReference type="InterPro" id="IPR036388">
    <property type="entry name" value="WH-like_DNA-bd_sf"/>
</dbReference>
<dbReference type="OMA" id="DIEICSM"/>
<reference evidence="3 4" key="1">
    <citation type="submission" date="2013-11" db="EMBL/GenBank/DDBJ databases">
        <title>Genome sequencing of Stegodyphus mimosarum.</title>
        <authorList>
            <person name="Bechsgaard J."/>
        </authorList>
    </citation>
    <scope>NUCLEOTIDE SEQUENCE [LARGE SCALE GENOMIC DNA]</scope>
</reference>
<dbReference type="AlphaFoldDB" id="A0A087SXN8"/>
<dbReference type="InterPro" id="IPR009057">
    <property type="entry name" value="Homeodomain-like_sf"/>
</dbReference>
<dbReference type="PANTHER" id="PTHR23022:SF135">
    <property type="entry name" value="SI:DKEY-77F5.3"/>
    <property type="match status" value="1"/>
</dbReference>
<dbReference type="InterPro" id="IPR036397">
    <property type="entry name" value="RNaseH_sf"/>
</dbReference>
<dbReference type="SUPFAM" id="SSF46689">
    <property type="entry name" value="Homeodomain-like"/>
    <property type="match status" value="1"/>
</dbReference>
<dbReference type="Proteomes" id="UP000054359">
    <property type="component" value="Unassembled WGS sequence"/>
</dbReference>
<proteinExistence type="predicted"/>
<dbReference type="InterPro" id="IPR002492">
    <property type="entry name" value="Transposase_Tc1-like"/>
</dbReference>
<name>A0A087SXN8_STEMI</name>
<comment type="subcellular location">
    <subcellularLocation>
        <location evidence="1">Nucleus</location>
    </subcellularLocation>
</comment>
<dbReference type="Gene3D" id="3.30.420.10">
    <property type="entry name" value="Ribonuclease H-like superfamily/Ribonuclease H"/>
    <property type="match status" value="1"/>
</dbReference>